<evidence type="ECO:0000256" key="4">
    <source>
        <dbReference type="ARBA" id="ARBA00022840"/>
    </source>
</evidence>
<sequence>MCGIRFGNSPSQWDNPPRSALSEPKLSSEATEEGSRVQAFDSQETEMDVNKENNDFSSAWSPFAEGITPSQRNYPAPMFVFTQQQFVKPRPHTCRLSRIRITPLVIAPFAPQVPVMISTSSPPSPPQSPFLSLFSRTTHGHVAPLEDRRGDIDSQTRCSPASAPKPRLSSSLDNDIGLNDERSSMGRGSRTLRTVQPQRSSPGILSHASDPDNDSDDAVNGDGPKPAQNRQNRKEKKDLLNWPFKGLPPTPKVLMGACFSKVFDGCPLKINCATSWIHPDTKDQYLIFGTEDGIYTLNLNELHEATMEQLFPRRCTWLYIINNNLMSLSGKSFQLYSHNLIGLFEQLKKPGLAAQFQTHRFPDKILPRRFALTTKIPDTKGCHKCCIVRNPYTGHKYLCGALQSGIVLLQWYEPMQRFMLIKHFDFPLPSPLKVFEMLVVPEQEYPLVCVALSRGADPGQVVRFETINLNSCSSWFTEMGINSQQVDAIHVTQLERDTVLVCLDQNLKIVNLQGRLKSNKKLASELSFDFAIGSVVCLQDSVLAFWKHGMQGKSFKSNEVTQEISDPSRVFRLLGSDRVVVLESRPTDNPTAFSNLYILAGHENSY</sequence>
<evidence type="ECO:0000256" key="5">
    <source>
        <dbReference type="SAM" id="MobiDB-lite"/>
    </source>
</evidence>
<name>A0AAW0NQA1_9GOBI</name>
<evidence type="ECO:0000256" key="2">
    <source>
        <dbReference type="ARBA" id="ARBA00022741"/>
    </source>
</evidence>
<feature type="compositionally biased region" description="Basic and acidic residues" evidence="5">
    <location>
        <begin position="144"/>
        <end position="154"/>
    </location>
</feature>
<protein>
    <recommendedName>
        <fullName evidence="6">CNH domain-containing protein</fullName>
    </recommendedName>
</protein>
<keyword evidence="4" id="KW-0067">ATP-binding</keyword>
<evidence type="ECO:0000256" key="1">
    <source>
        <dbReference type="ARBA" id="ARBA00022527"/>
    </source>
</evidence>
<dbReference type="SMART" id="SM00036">
    <property type="entry name" value="CNH"/>
    <property type="match status" value="1"/>
</dbReference>
<dbReference type="PROSITE" id="PS50219">
    <property type="entry name" value="CNH"/>
    <property type="match status" value="1"/>
</dbReference>
<keyword evidence="8" id="KW-1185">Reference proteome</keyword>
<dbReference type="InterPro" id="IPR001180">
    <property type="entry name" value="CNH_dom"/>
</dbReference>
<dbReference type="GO" id="GO:0005524">
    <property type="term" value="F:ATP binding"/>
    <property type="evidence" value="ECO:0007669"/>
    <property type="project" value="UniProtKB-KW"/>
</dbReference>
<dbReference type="PANTHER" id="PTHR48012:SF19">
    <property type="entry name" value="MITOGEN-ACTIVATED PROTEIN KINASE KINASE KINASE KINASE 5"/>
    <property type="match status" value="1"/>
</dbReference>
<feature type="compositionally biased region" description="Polar residues" evidence="5">
    <location>
        <begin position="191"/>
        <end position="203"/>
    </location>
</feature>
<keyword evidence="3" id="KW-0808">Transferase</keyword>
<dbReference type="Pfam" id="PF00780">
    <property type="entry name" value="CNH"/>
    <property type="match status" value="1"/>
</dbReference>
<dbReference type="AlphaFoldDB" id="A0AAW0NQA1"/>
<feature type="region of interest" description="Disordered" evidence="5">
    <location>
        <begin position="1"/>
        <end position="53"/>
    </location>
</feature>
<dbReference type="PANTHER" id="PTHR48012">
    <property type="entry name" value="STERILE20-LIKE KINASE, ISOFORM B-RELATED"/>
    <property type="match status" value="1"/>
</dbReference>
<keyword evidence="3" id="KW-0418">Kinase</keyword>
<reference evidence="8" key="1">
    <citation type="submission" date="2024-04" db="EMBL/GenBank/DDBJ databases">
        <title>Salinicola lusitanus LLJ914,a marine bacterium isolated from the Okinawa Trough.</title>
        <authorList>
            <person name="Li J."/>
        </authorList>
    </citation>
    <scope>NUCLEOTIDE SEQUENCE [LARGE SCALE GENOMIC DNA]</scope>
</reference>
<organism evidence="7 8">
    <name type="scientific">Mugilogobius chulae</name>
    <name type="common">yellowstripe goby</name>
    <dbReference type="NCBI Taxonomy" id="88201"/>
    <lineage>
        <taxon>Eukaryota</taxon>
        <taxon>Metazoa</taxon>
        <taxon>Chordata</taxon>
        <taxon>Craniata</taxon>
        <taxon>Vertebrata</taxon>
        <taxon>Euteleostomi</taxon>
        <taxon>Actinopterygii</taxon>
        <taxon>Neopterygii</taxon>
        <taxon>Teleostei</taxon>
        <taxon>Neoteleostei</taxon>
        <taxon>Acanthomorphata</taxon>
        <taxon>Gobiaria</taxon>
        <taxon>Gobiiformes</taxon>
        <taxon>Gobioidei</taxon>
        <taxon>Gobiidae</taxon>
        <taxon>Gobionellinae</taxon>
        <taxon>Mugilogobius</taxon>
    </lineage>
</organism>
<evidence type="ECO:0000259" key="6">
    <source>
        <dbReference type="PROSITE" id="PS50219"/>
    </source>
</evidence>
<dbReference type="GO" id="GO:0005737">
    <property type="term" value="C:cytoplasm"/>
    <property type="evidence" value="ECO:0007669"/>
    <property type="project" value="TreeGrafter"/>
</dbReference>
<evidence type="ECO:0000256" key="3">
    <source>
        <dbReference type="ARBA" id="ARBA00022777"/>
    </source>
</evidence>
<keyword evidence="1" id="KW-0723">Serine/threonine-protein kinase</keyword>
<dbReference type="GO" id="GO:0008349">
    <property type="term" value="F:MAP kinase kinase kinase kinase activity"/>
    <property type="evidence" value="ECO:0007669"/>
    <property type="project" value="TreeGrafter"/>
</dbReference>
<accession>A0AAW0NQA1</accession>
<proteinExistence type="predicted"/>
<feature type="domain" description="CNH" evidence="6">
    <location>
        <begin position="267"/>
        <end position="579"/>
    </location>
</feature>
<gene>
    <name evidence="7" type="ORF">WMY93_016656</name>
</gene>
<dbReference type="InterPro" id="IPR050629">
    <property type="entry name" value="STE20/SPS1-PAK"/>
</dbReference>
<feature type="region of interest" description="Disordered" evidence="5">
    <location>
        <begin position="142"/>
        <end position="242"/>
    </location>
</feature>
<dbReference type="Proteomes" id="UP001460270">
    <property type="component" value="Unassembled WGS sequence"/>
</dbReference>
<dbReference type="EMBL" id="JBBPFD010000012">
    <property type="protein sequence ID" value="KAK7904049.1"/>
    <property type="molecule type" value="Genomic_DNA"/>
</dbReference>
<evidence type="ECO:0000313" key="8">
    <source>
        <dbReference type="Proteomes" id="UP001460270"/>
    </source>
</evidence>
<keyword evidence="2" id="KW-0547">Nucleotide-binding</keyword>
<evidence type="ECO:0000313" key="7">
    <source>
        <dbReference type="EMBL" id="KAK7904049.1"/>
    </source>
</evidence>
<comment type="caution">
    <text evidence="7">The sequence shown here is derived from an EMBL/GenBank/DDBJ whole genome shotgun (WGS) entry which is preliminary data.</text>
</comment>